<reference evidence="1 2" key="1">
    <citation type="submission" date="2018-06" db="EMBL/GenBank/DDBJ databases">
        <title>Genomic Encyclopedia of Type Strains, Phase IV (KMG-IV): sequencing the most valuable type-strain genomes for metagenomic binning, comparative biology and taxonomic classification.</title>
        <authorList>
            <person name="Goeker M."/>
        </authorList>
    </citation>
    <scope>NUCLEOTIDE SEQUENCE [LARGE SCALE GENOMIC DNA]</scope>
    <source>
        <strain evidence="1 2">DSM 18048</strain>
    </source>
</reference>
<protein>
    <recommendedName>
        <fullName evidence="3">Winged helix DNA-binding protein</fullName>
    </recommendedName>
</protein>
<proteinExistence type="predicted"/>
<dbReference type="EMBL" id="QJSX01000030">
    <property type="protein sequence ID" value="PYE48363.1"/>
    <property type="molecule type" value="Genomic_DNA"/>
</dbReference>
<evidence type="ECO:0008006" key="3">
    <source>
        <dbReference type="Google" id="ProtNLM"/>
    </source>
</evidence>
<gene>
    <name evidence="1" type="ORF">DES52_1306</name>
</gene>
<evidence type="ECO:0000313" key="2">
    <source>
        <dbReference type="Proteomes" id="UP000248326"/>
    </source>
</evidence>
<dbReference type="RefSeq" id="WP_110888931.1">
    <property type="nucleotide sequence ID" value="NZ_QJSX01000030.1"/>
</dbReference>
<dbReference type="AlphaFoldDB" id="A0A318S1L6"/>
<evidence type="ECO:0000313" key="1">
    <source>
        <dbReference type="EMBL" id="PYE48363.1"/>
    </source>
</evidence>
<keyword evidence="2" id="KW-1185">Reference proteome</keyword>
<sequence length="92" mass="10153">MTHPTSSEFTPVERFVLLDAWRGAPRFYSNVMPSQLTHVIGGSTFTPVQIGKARHALVKRDLLRLRGPSVLLTDKGRRLAKTLTAELAGVVL</sequence>
<comment type="caution">
    <text evidence="1">The sequence shown here is derived from an EMBL/GenBank/DDBJ whole genome shotgun (WGS) entry which is preliminary data.</text>
</comment>
<organism evidence="1 2">
    <name type="scientific">Deinococcus yavapaiensis KR-236</name>
    <dbReference type="NCBI Taxonomy" id="694435"/>
    <lineage>
        <taxon>Bacteria</taxon>
        <taxon>Thermotogati</taxon>
        <taxon>Deinococcota</taxon>
        <taxon>Deinococci</taxon>
        <taxon>Deinococcales</taxon>
        <taxon>Deinococcaceae</taxon>
        <taxon>Deinococcus</taxon>
    </lineage>
</organism>
<name>A0A318S1L6_9DEIO</name>
<accession>A0A318S1L6</accession>
<dbReference type="Proteomes" id="UP000248326">
    <property type="component" value="Unassembled WGS sequence"/>
</dbReference>